<dbReference type="AlphaFoldDB" id="A0AAV7VZ75"/>
<evidence type="ECO:0000313" key="2">
    <source>
        <dbReference type="EMBL" id="KAJ1206990.1"/>
    </source>
</evidence>
<dbReference type="EMBL" id="JANPWB010000002">
    <property type="protein sequence ID" value="KAJ1206990.1"/>
    <property type="molecule type" value="Genomic_DNA"/>
</dbReference>
<proteinExistence type="predicted"/>
<protein>
    <submittedName>
        <fullName evidence="2">Uncharacterized protein</fullName>
    </submittedName>
</protein>
<evidence type="ECO:0000313" key="3">
    <source>
        <dbReference type="Proteomes" id="UP001066276"/>
    </source>
</evidence>
<gene>
    <name evidence="2" type="ORF">NDU88_002383</name>
</gene>
<keyword evidence="3" id="KW-1185">Reference proteome</keyword>
<comment type="caution">
    <text evidence="2">The sequence shown here is derived from an EMBL/GenBank/DDBJ whole genome shotgun (WGS) entry which is preliminary data.</text>
</comment>
<name>A0AAV7VZ75_PLEWA</name>
<reference evidence="2" key="1">
    <citation type="journal article" date="2022" name="bioRxiv">
        <title>Sequencing and chromosome-scale assembly of the giantPleurodeles waltlgenome.</title>
        <authorList>
            <person name="Brown T."/>
            <person name="Elewa A."/>
            <person name="Iarovenko S."/>
            <person name="Subramanian E."/>
            <person name="Araus A.J."/>
            <person name="Petzold A."/>
            <person name="Susuki M."/>
            <person name="Suzuki K.-i.T."/>
            <person name="Hayashi T."/>
            <person name="Toyoda A."/>
            <person name="Oliveira C."/>
            <person name="Osipova E."/>
            <person name="Leigh N.D."/>
            <person name="Simon A."/>
            <person name="Yun M.H."/>
        </authorList>
    </citation>
    <scope>NUCLEOTIDE SEQUENCE</scope>
    <source>
        <strain evidence="2">20211129_DDA</strain>
        <tissue evidence="2">Liver</tissue>
    </source>
</reference>
<evidence type="ECO:0000256" key="1">
    <source>
        <dbReference type="SAM" id="MobiDB-lite"/>
    </source>
</evidence>
<sequence length="130" mass="14870">MSSCMAEREVQEALRLLEEAGRLDLVQDGVGARRALRDWPRAAWRQQSWPAPCRGMARNGFSRTWAGQGRPEDPGKKRRWGQLRPARGHPWRWLPAGLRPRGLLQGAVVERVLRPSPRFLCGSNNLVRRL</sequence>
<feature type="region of interest" description="Disordered" evidence="1">
    <location>
        <begin position="53"/>
        <end position="84"/>
    </location>
</feature>
<dbReference type="Proteomes" id="UP001066276">
    <property type="component" value="Chromosome 1_2"/>
</dbReference>
<accession>A0AAV7VZ75</accession>
<organism evidence="2 3">
    <name type="scientific">Pleurodeles waltl</name>
    <name type="common">Iberian ribbed newt</name>
    <dbReference type="NCBI Taxonomy" id="8319"/>
    <lineage>
        <taxon>Eukaryota</taxon>
        <taxon>Metazoa</taxon>
        <taxon>Chordata</taxon>
        <taxon>Craniata</taxon>
        <taxon>Vertebrata</taxon>
        <taxon>Euteleostomi</taxon>
        <taxon>Amphibia</taxon>
        <taxon>Batrachia</taxon>
        <taxon>Caudata</taxon>
        <taxon>Salamandroidea</taxon>
        <taxon>Salamandridae</taxon>
        <taxon>Pleurodelinae</taxon>
        <taxon>Pleurodeles</taxon>
    </lineage>
</organism>